<dbReference type="GO" id="GO:0003700">
    <property type="term" value="F:DNA-binding transcription factor activity"/>
    <property type="evidence" value="ECO:0007669"/>
    <property type="project" value="TreeGrafter"/>
</dbReference>
<dbReference type="SMART" id="SM00346">
    <property type="entry name" value="HTH_ICLR"/>
    <property type="match status" value="1"/>
</dbReference>
<comment type="caution">
    <text evidence="6">The sequence shown here is derived from an EMBL/GenBank/DDBJ whole genome shotgun (WGS) entry which is preliminary data.</text>
</comment>
<dbReference type="GeneID" id="61049820"/>
<dbReference type="InterPro" id="IPR029016">
    <property type="entry name" value="GAF-like_dom_sf"/>
</dbReference>
<dbReference type="AlphaFoldDB" id="A0A8E2WG29"/>
<dbReference type="InterPro" id="IPR036388">
    <property type="entry name" value="WH-like_DNA-bd_sf"/>
</dbReference>
<gene>
    <name evidence="6" type="ORF">C8D77_101474</name>
</gene>
<reference evidence="6 7" key="1">
    <citation type="submission" date="2018-05" db="EMBL/GenBank/DDBJ databases">
        <title>Genomic Encyclopedia of Type Strains, Phase IV (KMG-IV): sequencing the most valuable type-strain genomes for metagenomic binning, comparative biology and taxonomic classification.</title>
        <authorList>
            <person name="Goeker M."/>
        </authorList>
    </citation>
    <scope>NUCLEOTIDE SEQUENCE [LARGE SCALE GENOMIC DNA]</scope>
    <source>
        <strain evidence="6 7">DSM 2626</strain>
    </source>
</reference>
<evidence type="ECO:0000259" key="4">
    <source>
        <dbReference type="PROSITE" id="PS51077"/>
    </source>
</evidence>
<dbReference type="EMBL" id="QGGH01000001">
    <property type="protein sequence ID" value="PWJ93794.1"/>
    <property type="molecule type" value="Genomic_DNA"/>
</dbReference>
<name>A0A8E2WG29_RHILI</name>
<evidence type="ECO:0000256" key="3">
    <source>
        <dbReference type="ARBA" id="ARBA00023163"/>
    </source>
</evidence>
<dbReference type="GO" id="GO:0045892">
    <property type="term" value="P:negative regulation of DNA-templated transcription"/>
    <property type="evidence" value="ECO:0007669"/>
    <property type="project" value="TreeGrafter"/>
</dbReference>
<evidence type="ECO:0000313" key="6">
    <source>
        <dbReference type="EMBL" id="PWJ93794.1"/>
    </source>
</evidence>
<dbReference type="Gene3D" id="1.10.10.10">
    <property type="entry name" value="Winged helix-like DNA-binding domain superfamily/Winged helix DNA-binding domain"/>
    <property type="match status" value="1"/>
</dbReference>
<dbReference type="PROSITE" id="PS51078">
    <property type="entry name" value="ICLR_ED"/>
    <property type="match status" value="1"/>
</dbReference>
<dbReference type="InterPro" id="IPR014757">
    <property type="entry name" value="Tscrpt_reg_IclR_C"/>
</dbReference>
<dbReference type="PANTHER" id="PTHR30136:SF35">
    <property type="entry name" value="HTH-TYPE TRANSCRIPTIONAL REGULATOR RV1719"/>
    <property type="match status" value="1"/>
</dbReference>
<keyword evidence="3" id="KW-0804">Transcription</keyword>
<dbReference type="Pfam" id="PF01614">
    <property type="entry name" value="IclR_C"/>
    <property type="match status" value="1"/>
</dbReference>
<proteinExistence type="predicted"/>
<keyword evidence="1" id="KW-0805">Transcription regulation</keyword>
<evidence type="ECO:0000256" key="2">
    <source>
        <dbReference type="ARBA" id="ARBA00023125"/>
    </source>
</evidence>
<dbReference type="PANTHER" id="PTHR30136">
    <property type="entry name" value="HELIX-TURN-HELIX TRANSCRIPTIONAL REGULATOR, ICLR FAMILY"/>
    <property type="match status" value="1"/>
</dbReference>
<sequence length="250" mass="27311">MDTNYTRSGKPRVQTAARTVQILKHVARQRGPGISAKQISDDLSIPRQVVYHLIHTLVETDMLRKIGGSSYALGFGVASIADGFKRQLAAPGMMAELAEQAAKITGETAYIVGWIDGEIVVMATATGTAPIRAGEIAQGTTGDAHARASGKMLLSMVHPSERDQYLSKHELRKRTQNTIIDVEVFKGELAQTRERGFAFENEEYAPGLSCLAVPIGKMPSQMVLGLSAPSERFNDNLDRYVDRLKDIAKR</sequence>
<evidence type="ECO:0000259" key="5">
    <source>
        <dbReference type="PROSITE" id="PS51078"/>
    </source>
</evidence>
<feature type="domain" description="HTH iclR-type" evidence="4">
    <location>
        <begin position="13"/>
        <end position="75"/>
    </location>
</feature>
<dbReference type="InterPro" id="IPR005471">
    <property type="entry name" value="Tscrpt_reg_IclR_N"/>
</dbReference>
<dbReference type="InterPro" id="IPR036390">
    <property type="entry name" value="WH_DNA-bd_sf"/>
</dbReference>
<dbReference type="PROSITE" id="PS51077">
    <property type="entry name" value="HTH_ICLR"/>
    <property type="match status" value="1"/>
</dbReference>
<dbReference type="InterPro" id="IPR050707">
    <property type="entry name" value="HTH_MetabolicPath_Reg"/>
</dbReference>
<evidence type="ECO:0000313" key="7">
    <source>
        <dbReference type="Proteomes" id="UP000245631"/>
    </source>
</evidence>
<dbReference type="SUPFAM" id="SSF46785">
    <property type="entry name" value="Winged helix' DNA-binding domain"/>
    <property type="match status" value="1"/>
</dbReference>
<protein>
    <submittedName>
        <fullName evidence="6">IclR family transcriptional regulator</fullName>
    </submittedName>
</protein>
<evidence type="ECO:0000256" key="1">
    <source>
        <dbReference type="ARBA" id="ARBA00023015"/>
    </source>
</evidence>
<keyword evidence="2" id="KW-0238">DNA-binding</keyword>
<dbReference type="Proteomes" id="UP000245631">
    <property type="component" value="Unassembled WGS sequence"/>
</dbReference>
<feature type="domain" description="IclR-ED" evidence="5">
    <location>
        <begin position="76"/>
        <end position="250"/>
    </location>
</feature>
<dbReference type="GO" id="GO:0003677">
    <property type="term" value="F:DNA binding"/>
    <property type="evidence" value="ECO:0007669"/>
    <property type="project" value="UniProtKB-KW"/>
</dbReference>
<dbReference type="Pfam" id="PF09339">
    <property type="entry name" value="HTH_IclR"/>
    <property type="match status" value="1"/>
</dbReference>
<dbReference type="RefSeq" id="WP_109658967.1">
    <property type="nucleotide sequence ID" value="NZ_QGGH01000001.1"/>
</dbReference>
<dbReference type="Gene3D" id="3.30.450.40">
    <property type="match status" value="1"/>
</dbReference>
<organism evidence="6 7">
    <name type="scientific">Rhizobium loti</name>
    <name type="common">Mesorhizobium loti</name>
    <dbReference type="NCBI Taxonomy" id="381"/>
    <lineage>
        <taxon>Bacteria</taxon>
        <taxon>Pseudomonadati</taxon>
        <taxon>Pseudomonadota</taxon>
        <taxon>Alphaproteobacteria</taxon>
        <taxon>Hyphomicrobiales</taxon>
        <taxon>Phyllobacteriaceae</taxon>
        <taxon>Mesorhizobium</taxon>
    </lineage>
</organism>
<dbReference type="SUPFAM" id="SSF55781">
    <property type="entry name" value="GAF domain-like"/>
    <property type="match status" value="1"/>
</dbReference>
<accession>A0A8E2WG29</accession>